<dbReference type="OrthoDB" id="3691291at2759"/>
<sequence>MTIQTSVPSSLATDGPLTNPLRTTETIPQLTFCDGVYTNTPCASATGQMSIPQGETPEPTSMISTSVPSEESSSSASQGSSRTGSVSRPAATSSASGSVPESTPSETPGAAASVFKRDGNFVWVAALSGLSATLGFALTLL</sequence>
<feature type="transmembrane region" description="Helical" evidence="2">
    <location>
        <begin position="121"/>
        <end position="140"/>
    </location>
</feature>
<reference evidence="3 4" key="1">
    <citation type="submission" date="2016-05" db="EMBL/GenBank/DDBJ databases">
        <title>Comparative analysis of secretome profiles of manganese(II)-oxidizing ascomycete fungi.</title>
        <authorList>
            <consortium name="DOE Joint Genome Institute"/>
            <person name="Zeiner C.A."/>
            <person name="Purvine S.O."/>
            <person name="Zink E.M."/>
            <person name="Wu S."/>
            <person name="Pasa-Tolic L."/>
            <person name="Chaput D.L."/>
            <person name="Haridas S."/>
            <person name="Grigoriev I.V."/>
            <person name="Santelli C.M."/>
            <person name="Hansel C.M."/>
        </authorList>
    </citation>
    <scope>NUCLEOTIDE SEQUENCE [LARGE SCALE GENOMIC DNA]</scope>
    <source>
        <strain evidence="3 4">AP3s5-JAC2a</strain>
    </source>
</reference>
<gene>
    <name evidence="3" type="ORF">CC84DRAFT_1161721</name>
</gene>
<accession>A0A177CVZ7</accession>
<evidence type="ECO:0000256" key="2">
    <source>
        <dbReference type="SAM" id="Phobius"/>
    </source>
</evidence>
<feature type="region of interest" description="Disordered" evidence="1">
    <location>
        <begin position="1"/>
        <end position="22"/>
    </location>
</feature>
<feature type="compositionally biased region" description="Polar residues" evidence="1">
    <location>
        <begin position="90"/>
        <end position="106"/>
    </location>
</feature>
<dbReference type="EMBL" id="KV441549">
    <property type="protein sequence ID" value="OAG10899.1"/>
    <property type="molecule type" value="Genomic_DNA"/>
</dbReference>
<organism evidence="3 4">
    <name type="scientific">Paraphaeosphaeria sporulosa</name>
    <dbReference type="NCBI Taxonomy" id="1460663"/>
    <lineage>
        <taxon>Eukaryota</taxon>
        <taxon>Fungi</taxon>
        <taxon>Dikarya</taxon>
        <taxon>Ascomycota</taxon>
        <taxon>Pezizomycotina</taxon>
        <taxon>Dothideomycetes</taxon>
        <taxon>Pleosporomycetidae</taxon>
        <taxon>Pleosporales</taxon>
        <taxon>Massarineae</taxon>
        <taxon>Didymosphaeriaceae</taxon>
        <taxon>Paraphaeosphaeria</taxon>
    </lineage>
</organism>
<proteinExistence type="predicted"/>
<feature type="region of interest" description="Disordered" evidence="1">
    <location>
        <begin position="43"/>
        <end position="111"/>
    </location>
</feature>
<evidence type="ECO:0000256" key="1">
    <source>
        <dbReference type="SAM" id="MobiDB-lite"/>
    </source>
</evidence>
<protein>
    <submittedName>
        <fullName evidence="3">Uncharacterized protein</fullName>
    </submittedName>
</protein>
<feature type="compositionally biased region" description="Polar residues" evidence="1">
    <location>
        <begin position="43"/>
        <end position="63"/>
    </location>
</feature>
<dbReference type="Proteomes" id="UP000077069">
    <property type="component" value="Unassembled WGS sequence"/>
</dbReference>
<keyword evidence="4" id="KW-1185">Reference proteome</keyword>
<evidence type="ECO:0000313" key="3">
    <source>
        <dbReference type="EMBL" id="OAG10899.1"/>
    </source>
</evidence>
<keyword evidence="2" id="KW-1133">Transmembrane helix</keyword>
<evidence type="ECO:0000313" key="4">
    <source>
        <dbReference type="Proteomes" id="UP000077069"/>
    </source>
</evidence>
<name>A0A177CVZ7_9PLEO</name>
<keyword evidence="2" id="KW-0812">Transmembrane</keyword>
<dbReference type="RefSeq" id="XP_018041264.1">
    <property type="nucleotide sequence ID" value="XM_018177819.1"/>
</dbReference>
<dbReference type="GeneID" id="28761305"/>
<feature type="compositionally biased region" description="Polar residues" evidence="1">
    <location>
        <begin position="1"/>
        <end position="12"/>
    </location>
</feature>
<feature type="compositionally biased region" description="Low complexity" evidence="1">
    <location>
        <begin position="64"/>
        <end position="88"/>
    </location>
</feature>
<dbReference type="InParanoid" id="A0A177CVZ7"/>
<keyword evidence="2" id="KW-0472">Membrane</keyword>
<dbReference type="AlphaFoldDB" id="A0A177CVZ7"/>